<comment type="subcellular location">
    <subcellularLocation>
        <location evidence="1">Membrane</location>
        <topology evidence="1">Multi-pass membrane protein</topology>
    </subcellularLocation>
</comment>
<name>A0A8S3H920_9BILA</name>
<keyword evidence="3 6" id="KW-0812">Transmembrane</keyword>
<keyword evidence="5 6" id="KW-0472">Membrane</keyword>
<proteinExistence type="predicted"/>
<comment type="caution">
    <text evidence="8">The sequence shown here is derived from an EMBL/GenBank/DDBJ whole genome shotgun (WGS) entry which is preliminary data.</text>
</comment>
<keyword evidence="4 6" id="KW-1133">Transmembrane helix</keyword>
<dbReference type="Proteomes" id="UP000676336">
    <property type="component" value="Unassembled WGS sequence"/>
</dbReference>
<evidence type="ECO:0000256" key="3">
    <source>
        <dbReference type="ARBA" id="ARBA00022692"/>
    </source>
</evidence>
<protein>
    <recommendedName>
        <fullName evidence="7">ABC-2 type transporter transmembrane domain-containing protein</fullName>
    </recommendedName>
</protein>
<evidence type="ECO:0000256" key="2">
    <source>
        <dbReference type="ARBA" id="ARBA00022448"/>
    </source>
</evidence>
<feature type="non-terminal residue" evidence="8">
    <location>
        <position position="1"/>
    </location>
</feature>
<dbReference type="PANTHER" id="PTHR48041">
    <property type="entry name" value="ABC TRANSPORTER G FAMILY MEMBER 28"/>
    <property type="match status" value="1"/>
</dbReference>
<evidence type="ECO:0000313" key="8">
    <source>
        <dbReference type="EMBL" id="CAF5178474.1"/>
    </source>
</evidence>
<evidence type="ECO:0000256" key="1">
    <source>
        <dbReference type="ARBA" id="ARBA00004141"/>
    </source>
</evidence>
<dbReference type="InterPro" id="IPR013525">
    <property type="entry name" value="ABC2_TM"/>
</dbReference>
<evidence type="ECO:0000256" key="5">
    <source>
        <dbReference type="ARBA" id="ARBA00023136"/>
    </source>
</evidence>
<gene>
    <name evidence="8" type="ORF">SMN809_LOCUS68191</name>
</gene>
<evidence type="ECO:0000256" key="6">
    <source>
        <dbReference type="SAM" id="Phobius"/>
    </source>
</evidence>
<dbReference type="GO" id="GO:0005886">
    <property type="term" value="C:plasma membrane"/>
    <property type="evidence" value="ECO:0007669"/>
    <property type="project" value="TreeGrafter"/>
</dbReference>
<dbReference type="GO" id="GO:0140359">
    <property type="term" value="F:ABC-type transporter activity"/>
    <property type="evidence" value="ECO:0007669"/>
    <property type="project" value="InterPro"/>
</dbReference>
<keyword evidence="2" id="KW-0813">Transport</keyword>
<organism evidence="8 9">
    <name type="scientific">Rotaria magnacalcarata</name>
    <dbReference type="NCBI Taxonomy" id="392030"/>
    <lineage>
        <taxon>Eukaryota</taxon>
        <taxon>Metazoa</taxon>
        <taxon>Spiralia</taxon>
        <taxon>Gnathifera</taxon>
        <taxon>Rotifera</taxon>
        <taxon>Eurotatoria</taxon>
        <taxon>Bdelloidea</taxon>
        <taxon>Philodinida</taxon>
        <taxon>Philodinidae</taxon>
        <taxon>Rotaria</taxon>
    </lineage>
</organism>
<dbReference type="InterPro" id="IPR050352">
    <property type="entry name" value="ABCG_transporters"/>
</dbReference>
<reference evidence="8" key="1">
    <citation type="submission" date="2021-02" db="EMBL/GenBank/DDBJ databases">
        <authorList>
            <person name="Nowell W R."/>
        </authorList>
    </citation>
    <scope>NUCLEOTIDE SEQUENCE</scope>
</reference>
<dbReference type="AlphaFoldDB" id="A0A8S3H920"/>
<dbReference type="PANTHER" id="PTHR48041:SF139">
    <property type="entry name" value="PROTEIN SCARLET"/>
    <property type="match status" value="1"/>
</dbReference>
<dbReference type="EMBL" id="CAJOBI010316893">
    <property type="protein sequence ID" value="CAF5178474.1"/>
    <property type="molecule type" value="Genomic_DNA"/>
</dbReference>
<feature type="transmembrane region" description="Helical" evidence="6">
    <location>
        <begin position="169"/>
        <end position="188"/>
    </location>
</feature>
<evidence type="ECO:0000256" key="4">
    <source>
        <dbReference type="ARBA" id="ARBA00022989"/>
    </source>
</evidence>
<evidence type="ECO:0000259" key="7">
    <source>
        <dbReference type="Pfam" id="PF01061"/>
    </source>
</evidence>
<feature type="transmembrane region" description="Helical" evidence="6">
    <location>
        <begin position="138"/>
        <end position="157"/>
    </location>
</feature>
<accession>A0A8S3H920</accession>
<evidence type="ECO:0000313" key="9">
    <source>
        <dbReference type="Proteomes" id="UP000676336"/>
    </source>
</evidence>
<dbReference type="Pfam" id="PF01061">
    <property type="entry name" value="ABC2_membrane"/>
    <property type="match status" value="1"/>
</dbReference>
<feature type="domain" description="ABC-2 type transporter transmembrane" evidence="7">
    <location>
        <begin position="118"/>
        <end position="221"/>
    </location>
</feature>
<sequence length="221" mass="26557">MTSHFNMPHFNYYRFDLEIPRNYNPADFYIRQLAIYPRTRDENLAQIELICDAYEKSSQYARYLSEIIPLHSSNEEDEKRSIFIRFFQQWCGEDEKNNLDDVNKTDKKTSRYKTGSMTQFRWLIWRNFVDLSKNPFEIRLRVILAVFVGILVGLLYFRLSYNQTAAQNFNALIFLTLINTSFANIFAITQSYTKEYPIFYKEHDDAVYRVTPYYFAKFTVE</sequence>